<dbReference type="EMBL" id="MU839040">
    <property type="protein sequence ID" value="KAK1762232.1"/>
    <property type="molecule type" value="Genomic_DNA"/>
</dbReference>
<keyword evidence="2 6" id="KW-0812">Transmembrane</keyword>
<feature type="domain" description="Putative ER transporter 6TM N-terminal" evidence="7">
    <location>
        <begin position="26"/>
        <end position="102"/>
    </location>
</feature>
<feature type="transmembrane region" description="Helical" evidence="6">
    <location>
        <begin position="814"/>
        <end position="834"/>
    </location>
</feature>
<keyword evidence="4 6" id="KW-0472">Membrane</keyword>
<proteinExistence type="predicted"/>
<dbReference type="PANTHER" id="PTHR37994">
    <property type="entry name" value="ARAE_2_N DOMAIN-CONTAINING PROTEIN-RELATED"/>
    <property type="match status" value="1"/>
</dbReference>
<feature type="transmembrane region" description="Helical" evidence="6">
    <location>
        <begin position="758"/>
        <end position="775"/>
    </location>
</feature>
<dbReference type="Pfam" id="PF10337">
    <property type="entry name" value="ArAE_2_N"/>
    <property type="match status" value="2"/>
</dbReference>
<evidence type="ECO:0000256" key="1">
    <source>
        <dbReference type="ARBA" id="ARBA00004141"/>
    </source>
</evidence>
<feature type="compositionally biased region" description="Low complexity" evidence="5">
    <location>
        <begin position="354"/>
        <end position="372"/>
    </location>
</feature>
<organism evidence="9 10">
    <name type="scientific">Phialemonium atrogriseum</name>
    <dbReference type="NCBI Taxonomy" id="1093897"/>
    <lineage>
        <taxon>Eukaryota</taxon>
        <taxon>Fungi</taxon>
        <taxon>Dikarya</taxon>
        <taxon>Ascomycota</taxon>
        <taxon>Pezizomycotina</taxon>
        <taxon>Sordariomycetes</taxon>
        <taxon>Sordariomycetidae</taxon>
        <taxon>Cephalothecales</taxon>
        <taxon>Cephalothecaceae</taxon>
        <taxon>Phialemonium</taxon>
    </lineage>
</organism>
<dbReference type="RefSeq" id="XP_060278445.1">
    <property type="nucleotide sequence ID" value="XM_060423304.1"/>
</dbReference>
<comment type="subcellular location">
    <subcellularLocation>
        <location evidence="1">Membrane</location>
        <topology evidence="1">Multi-pass membrane protein</topology>
    </subcellularLocation>
</comment>
<evidence type="ECO:0000256" key="5">
    <source>
        <dbReference type="SAM" id="MobiDB-lite"/>
    </source>
</evidence>
<dbReference type="Pfam" id="PF13515">
    <property type="entry name" value="FUSC_2"/>
    <property type="match status" value="1"/>
</dbReference>
<feature type="compositionally biased region" description="Basic and acidic residues" evidence="5">
    <location>
        <begin position="258"/>
        <end position="267"/>
    </location>
</feature>
<evidence type="ECO:0008006" key="11">
    <source>
        <dbReference type="Google" id="ProtNLM"/>
    </source>
</evidence>
<dbReference type="InterPro" id="IPR018823">
    <property type="entry name" value="ArAE_2_N"/>
</dbReference>
<feature type="transmembrane region" description="Helical" evidence="6">
    <location>
        <begin position="726"/>
        <end position="751"/>
    </location>
</feature>
<protein>
    <recommendedName>
        <fullName evidence="11">ER transporter 6TM N-terminal domain-containing protein</fullName>
    </recommendedName>
</protein>
<feature type="transmembrane region" description="Helical" evidence="6">
    <location>
        <begin position="134"/>
        <end position="152"/>
    </location>
</feature>
<dbReference type="PANTHER" id="PTHR37994:SF4">
    <property type="entry name" value="ER TRANSPORTER 6TM N-TERMINAL DOMAIN-CONTAINING PROTEIN-RELATED"/>
    <property type="match status" value="1"/>
</dbReference>
<evidence type="ECO:0000256" key="4">
    <source>
        <dbReference type="ARBA" id="ARBA00023136"/>
    </source>
</evidence>
<keyword evidence="3 6" id="KW-1133">Transmembrane helix</keyword>
<evidence type="ECO:0000313" key="9">
    <source>
        <dbReference type="EMBL" id="KAK1762232.1"/>
    </source>
</evidence>
<feature type="transmembrane region" description="Helical" evidence="6">
    <location>
        <begin position="781"/>
        <end position="802"/>
    </location>
</feature>
<feature type="transmembrane region" description="Helical" evidence="6">
    <location>
        <begin position="682"/>
        <end position="706"/>
    </location>
</feature>
<evidence type="ECO:0000313" key="10">
    <source>
        <dbReference type="Proteomes" id="UP001244011"/>
    </source>
</evidence>
<reference evidence="9" key="1">
    <citation type="submission" date="2023-06" db="EMBL/GenBank/DDBJ databases">
        <title>Genome-scale phylogeny and comparative genomics of the fungal order Sordariales.</title>
        <authorList>
            <consortium name="Lawrence Berkeley National Laboratory"/>
            <person name="Hensen N."/>
            <person name="Bonometti L."/>
            <person name="Westerberg I."/>
            <person name="Brannstrom I.O."/>
            <person name="Guillou S."/>
            <person name="Cros-Aarteil S."/>
            <person name="Calhoun S."/>
            <person name="Haridas S."/>
            <person name="Kuo A."/>
            <person name="Mondo S."/>
            <person name="Pangilinan J."/>
            <person name="Riley R."/>
            <person name="Labutti K."/>
            <person name="Andreopoulos B."/>
            <person name="Lipzen A."/>
            <person name="Chen C."/>
            <person name="Yanf M."/>
            <person name="Daum C."/>
            <person name="Ng V."/>
            <person name="Clum A."/>
            <person name="Steindorff A."/>
            <person name="Ohm R."/>
            <person name="Martin F."/>
            <person name="Silar P."/>
            <person name="Natvig D."/>
            <person name="Lalanne C."/>
            <person name="Gautier V."/>
            <person name="Ament-Velasquez S.L."/>
            <person name="Kruys A."/>
            <person name="Hutchinson M.I."/>
            <person name="Powell A.J."/>
            <person name="Barry K."/>
            <person name="Miller A.N."/>
            <person name="Grigoriev I.V."/>
            <person name="Debuchy R."/>
            <person name="Gladieux P."/>
            <person name="Thoren M.H."/>
            <person name="Johannesson H."/>
        </authorList>
    </citation>
    <scope>NUCLEOTIDE SEQUENCE</scope>
    <source>
        <strain evidence="9">8032-3</strain>
    </source>
</reference>
<feature type="region of interest" description="Disordered" evidence="5">
    <location>
        <begin position="1109"/>
        <end position="1145"/>
    </location>
</feature>
<accession>A0AAJ0BSI6</accession>
<evidence type="ECO:0000259" key="8">
    <source>
        <dbReference type="Pfam" id="PF13515"/>
    </source>
</evidence>
<dbReference type="GeneID" id="85306491"/>
<feature type="compositionally biased region" description="Low complexity" evidence="5">
    <location>
        <begin position="235"/>
        <end position="248"/>
    </location>
</feature>
<evidence type="ECO:0000259" key="7">
    <source>
        <dbReference type="Pfam" id="PF10337"/>
    </source>
</evidence>
<feature type="domain" description="Integral membrane bound transporter" evidence="8">
    <location>
        <begin position="705"/>
        <end position="827"/>
    </location>
</feature>
<feature type="transmembrane region" description="Helical" evidence="6">
    <location>
        <begin position="164"/>
        <end position="183"/>
    </location>
</feature>
<feature type="region of interest" description="Disordered" evidence="5">
    <location>
        <begin position="581"/>
        <end position="660"/>
    </location>
</feature>
<keyword evidence="10" id="KW-1185">Reference proteome</keyword>
<feature type="transmembrane region" description="Helical" evidence="6">
    <location>
        <begin position="107"/>
        <end position="127"/>
    </location>
</feature>
<gene>
    <name evidence="9" type="ORF">QBC33DRAFT_287315</name>
</gene>
<dbReference type="GO" id="GO:0016020">
    <property type="term" value="C:membrane"/>
    <property type="evidence" value="ECO:0007669"/>
    <property type="project" value="UniProtKB-SubCell"/>
</dbReference>
<evidence type="ECO:0000256" key="2">
    <source>
        <dbReference type="ARBA" id="ARBA00022692"/>
    </source>
</evidence>
<comment type="caution">
    <text evidence="9">The sequence shown here is derived from an EMBL/GenBank/DDBJ whole genome shotgun (WGS) entry which is preliminary data.</text>
</comment>
<dbReference type="Proteomes" id="UP001244011">
    <property type="component" value="Unassembled WGS sequence"/>
</dbReference>
<feature type="transmembrane region" description="Helical" evidence="6">
    <location>
        <begin position="27"/>
        <end position="46"/>
    </location>
</feature>
<feature type="region of interest" description="Disordered" evidence="5">
    <location>
        <begin position="1167"/>
        <end position="1221"/>
    </location>
</feature>
<feature type="transmembrane region" description="Helical" evidence="6">
    <location>
        <begin position="77"/>
        <end position="101"/>
    </location>
</feature>
<sequence>MGQPMRIPSWLAGVGVKLRQNHLWQRIVKHTTAVTIALIIVFIPAVNARYGPSSFLAPMTTVFGHSGQRFGQMAESLFLIVCGVTLGLGWALLGLHLSSLIFDTNQAAGYTIRAIFVVIAIIFHGYIRSHSPRLFIMVFVVLIICFTILMGTVHTVTTALVTQILYPMLTAMGVLLVTNVSIFPEFSGSFLGETTIEVLSQTETTLKAAVEWFTEPIAEKKARPSNADSDSPFEAHNAASSASTSAHADNQNGQQRQVDSRKPLDKSTRVSRLAALTVAKENLRMKLGSCKKAYEECTFEIMYSVLPPRSLKPISKRAMAGLVRNVITLISACESKFALIGEDIEDPPSRTSELDASSDSSHSESDSSSSEDSGSDDVGREGMSRSSKRKLKSLKARQALADVLNELKPHREIASGDVDVLESLLGRVREPVAELLTNVNDAIDLVMTCLAYCYDVKRLPSGAIVPKGIRIEEVDIRVDIFATAIASFDISSTEALGKAALVGAADGEVDIMPRIETFVMSSCLLSLRQAAEQTMQMLKHTRVLVERRQARHERKRVYMPRRIKWRKWLLSGGEQDVMALPEDARKDMRTGKHVKKSPIKEKEDDEDGNISDSRPVWSRSRDPETAVADTPEKKSRPRELRRPPRRRAESKNRASEPSTLLQHRGQVANLVESIMHSEHLGYALKLAVAVMLVSWVAFFGPLNSWYASSRATWAPLQLVLVFEVAIGSSFWIFMVRAVGVLFGCVWGFVAYKISQGNLVALVVLLVIAIIPSAYVQLGTPYVKAGMISIVSMSVVSLAIISFSGAPWEIFLKRLAAFMVGGAVAILVELVLYPVRARDRLVESLSSCISQISHMEGTIAGGVEDPNKVSDILSARSISRFNKAEKKAQNALRAAETFLPFCLSEPRLRGSFKSLEPIYREIIYVLHQIIDRMDNVMALRLAYGSSVLKELNPQIYSYRRNLAASVTLTLFAVNEALTTRLPLPQFLPSCRLAQLRLVNRVREVMQSEPSFAGAVVIGAPSERRGWVGGGGRGGSGVGTPGTRSRATSQVIRSASKQTFLSWNATTAGQMEIIEYLEELVDLAKLLVGVNAFRSGMLDRPSYQNYVERLRMQDGRRSSAAAPPDDSDATMTMPMSPVSSAPAAVRRWRAPSMGTTGLERSLSAFRDNVVRRRKRSNTEAQRGQDGAGGGAERAEQLPVSLQRVGTRIRKERSLAGKMNMPNS</sequence>
<dbReference type="InterPro" id="IPR049453">
    <property type="entry name" value="Memb_transporter_dom"/>
</dbReference>
<feature type="region of interest" description="Disordered" evidence="5">
    <location>
        <begin position="221"/>
        <end position="267"/>
    </location>
</feature>
<feature type="domain" description="Putative ER transporter 6TM N-terminal" evidence="7">
    <location>
        <begin position="111"/>
        <end position="457"/>
    </location>
</feature>
<feature type="region of interest" description="Disordered" evidence="5">
    <location>
        <begin position="344"/>
        <end position="391"/>
    </location>
</feature>
<evidence type="ECO:0000256" key="3">
    <source>
        <dbReference type="ARBA" id="ARBA00022989"/>
    </source>
</evidence>
<evidence type="ECO:0000256" key="6">
    <source>
        <dbReference type="SAM" id="Phobius"/>
    </source>
</evidence>
<feature type="compositionally biased region" description="Basic and acidic residues" evidence="5">
    <location>
        <begin position="619"/>
        <end position="654"/>
    </location>
</feature>
<dbReference type="AlphaFoldDB" id="A0AAJ0BSI6"/>
<name>A0AAJ0BSI6_9PEZI</name>